<dbReference type="AlphaFoldDB" id="A0AAU2JRW9"/>
<dbReference type="InterPro" id="IPR003594">
    <property type="entry name" value="HATPase_dom"/>
</dbReference>
<dbReference type="GO" id="GO:0046983">
    <property type="term" value="F:protein dimerization activity"/>
    <property type="evidence" value="ECO:0007669"/>
    <property type="project" value="InterPro"/>
</dbReference>
<evidence type="ECO:0000256" key="6">
    <source>
        <dbReference type="ARBA" id="ARBA00022777"/>
    </source>
</evidence>
<sequence>MTISHAIPDDDRPPRVRAVYSAVTWKEIAHLVGNLPVAIVGFVYAVVMVAGTGGLSVTAVGLPLLACGLYLSRQLGRLDRARARALLGVRVDEPTPIPGPKRSGGFFPWLWTSIKDPVGWRTVLYQLVRLPWGILTFTVALTGLFVLWPVLPYVVRWMANADRAMVRGLLSPSDELERRIAELESDRGVVVDTAAADLRRIERDLHDGAQARLVALAMGLGLAKEKLLEDPEGAAAMVDEAHGEVKLALQELRDLARGIHPAVLTDRGLDAALSSVASRCMVPVKVVVDMPARPAEAIEGIAYFVVSELLQNVSKHAGPGTRGATVEVWRAQTRLMIRVSDDGRGGASLSGGTGLAGLTERLGAVDGVLVVDSPEGEGTVVTAELPWRDRA</sequence>
<dbReference type="GO" id="GO:0016020">
    <property type="term" value="C:membrane"/>
    <property type="evidence" value="ECO:0007669"/>
    <property type="project" value="InterPro"/>
</dbReference>
<keyword evidence="4" id="KW-0808">Transferase</keyword>
<dbReference type="InterPro" id="IPR025828">
    <property type="entry name" value="Put_sensor_dom"/>
</dbReference>
<dbReference type="Gene3D" id="1.20.5.1930">
    <property type="match status" value="1"/>
</dbReference>
<dbReference type="PANTHER" id="PTHR24421">
    <property type="entry name" value="NITRATE/NITRITE SENSOR PROTEIN NARX-RELATED"/>
    <property type="match status" value="1"/>
</dbReference>
<protein>
    <recommendedName>
        <fullName evidence="2">histidine kinase</fullName>
        <ecNumber evidence="2">2.7.13.3</ecNumber>
    </recommendedName>
</protein>
<evidence type="ECO:0000256" key="1">
    <source>
        <dbReference type="ARBA" id="ARBA00000085"/>
    </source>
</evidence>
<accession>A0AAU2JRW9</accession>
<evidence type="ECO:0000256" key="8">
    <source>
        <dbReference type="ARBA" id="ARBA00023012"/>
    </source>
</evidence>
<evidence type="ECO:0000256" key="3">
    <source>
        <dbReference type="ARBA" id="ARBA00022553"/>
    </source>
</evidence>
<comment type="catalytic activity">
    <reaction evidence="1">
        <text>ATP + protein L-histidine = ADP + protein N-phospho-L-histidine.</text>
        <dbReference type="EC" id="2.7.13.3"/>
    </reaction>
</comment>
<dbReference type="GO" id="GO:0000155">
    <property type="term" value="F:phosphorelay sensor kinase activity"/>
    <property type="evidence" value="ECO:0007669"/>
    <property type="project" value="InterPro"/>
</dbReference>
<name>A0AAU2JRW9_9ACTN</name>
<dbReference type="EC" id="2.7.13.3" evidence="2"/>
<feature type="domain" description="Histidine kinase/HSP90-like ATPase" evidence="10">
    <location>
        <begin position="303"/>
        <end position="387"/>
    </location>
</feature>
<dbReference type="Pfam" id="PF13796">
    <property type="entry name" value="Sensor"/>
    <property type="match status" value="1"/>
</dbReference>
<evidence type="ECO:0000256" key="5">
    <source>
        <dbReference type="ARBA" id="ARBA00022741"/>
    </source>
</evidence>
<gene>
    <name evidence="13" type="ORF">OG327_20135</name>
</gene>
<dbReference type="InterPro" id="IPR011712">
    <property type="entry name" value="Sig_transdc_His_kin_sub3_dim/P"/>
</dbReference>
<keyword evidence="8" id="KW-0902">Two-component regulatory system</keyword>
<dbReference type="PANTHER" id="PTHR24421:SF10">
    <property type="entry name" value="NITRATE_NITRITE SENSOR PROTEIN NARQ"/>
    <property type="match status" value="1"/>
</dbReference>
<keyword evidence="9" id="KW-1133">Transmembrane helix</keyword>
<evidence type="ECO:0000256" key="4">
    <source>
        <dbReference type="ARBA" id="ARBA00022679"/>
    </source>
</evidence>
<keyword evidence="3" id="KW-0597">Phosphoprotein</keyword>
<evidence type="ECO:0000259" key="10">
    <source>
        <dbReference type="Pfam" id="PF02518"/>
    </source>
</evidence>
<keyword evidence="9" id="KW-0472">Membrane</keyword>
<proteinExistence type="predicted"/>
<dbReference type="CDD" id="cd16917">
    <property type="entry name" value="HATPase_UhpB-NarQ-NarX-like"/>
    <property type="match status" value="1"/>
</dbReference>
<dbReference type="GO" id="GO:0005524">
    <property type="term" value="F:ATP binding"/>
    <property type="evidence" value="ECO:0007669"/>
    <property type="project" value="UniProtKB-KW"/>
</dbReference>
<feature type="domain" description="Signal transduction histidine kinase subgroup 3 dimerisation and phosphoacceptor" evidence="11">
    <location>
        <begin position="199"/>
        <end position="264"/>
    </location>
</feature>
<keyword evidence="7" id="KW-0067">ATP-binding</keyword>
<reference evidence="13" key="1">
    <citation type="submission" date="2022-10" db="EMBL/GenBank/DDBJ databases">
        <title>The complete genomes of actinobacterial strains from the NBC collection.</title>
        <authorList>
            <person name="Joergensen T.S."/>
            <person name="Alvarez Arevalo M."/>
            <person name="Sterndorff E.B."/>
            <person name="Faurdal D."/>
            <person name="Vuksanovic O."/>
            <person name="Mourched A.-S."/>
            <person name="Charusanti P."/>
            <person name="Shaw S."/>
            <person name="Blin K."/>
            <person name="Weber T."/>
        </authorList>
    </citation>
    <scope>NUCLEOTIDE SEQUENCE</scope>
    <source>
        <strain evidence="13">NBC_00049</strain>
    </source>
</reference>
<evidence type="ECO:0000259" key="11">
    <source>
        <dbReference type="Pfam" id="PF07730"/>
    </source>
</evidence>
<dbReference type="Pfam" id="PF02518">
    <property type="entry name" value="HATPase_c"/>
    <property type="match status" value="1"/>
</dbReference>
<keyword evidence="6" id="KW-0418">Kinase</keyword>
<evidence type="ECO:0000313" key="13">
    <source>
        <dbReference type="EMBL" id="WTU75445.1"/>
    </source>
</evidence>
<organism evidence="13">
    <name type="scientific">Streptomyces sp. NBC_00049</name>
    <dbReference type="NCBI Taxonomy" id="2903617"/>
    <lineage>
        <taxon>Bacteria</taxon>
        <taxon>Bacillati</taxon>
        <taxon>Actinomycetota</taxon>
        <taxon>Actinomycetes</taxon>
        <taxon>Kitasatosporales</taxon>
        <taxon>Streptomycetaceae</taxon>
        <taxon>Streptomyces</taxon>
    </lineage>
</organism>
<feature type="transmembrane region" description="Helical" evidence="9">
    <location>
        <begin position="42"/>
        <end position="71"/>
    </location>
</feature>
<evidence type="ECO:0000256" key="2">
    <source>
        <dbReference type="ARBA" id="ARBA00012438"/>
    </source>
</evidence>
<dbReference type="Gene3D" id="3.30.565.10">
    <property type="entry name" value="Histidine kinase-like ATPase, C-terminal domain"/>
    <property type="match status" value="1"/>
</dbReference>
<evidence type="ECO:0000256" key="7">
    <source>
        <dbReference type="ARBA" id="ARBA00022840"/>
    </source>
</evidence>
<dbReference type="SUPFAM" id="SSF55874">
    <property type="entry name" value="ATPase domain of HSP90 chaperone/DNA topoisomerase II/histidine kinase"/>
    <property type="match status" value="1"/>
</dbReference>
<evidence type="ECO:0000256" key="9">
    <source>
        <dbReference type="SAM" id="Phobius"/>
    </source>
</evidence>
<dbReference type="InterPro" id="IPR050482">
    <property type="entry name" value="Sensor_HK_TwoCompSys"/>
</dbReference>
<dbReference type="InterPro" id="IPR036890">
    <property type="entry name" value="HATPase_C_sf"/>
</dbReference>
<feature type="domain" description="Putative sensor" evidence="12">
    <location>
        <begin position="30"/>
        <end position="148"/>
    </location>
</feature>
<dbReference type="Pfam" id="PF07730">
    <property type="entry name" value="HisKA_3"/>
    <property type="match status" value="1"/>
</dbReference>
<keyword evidence="9" id="KW-0812">Transmembrane</keyword>
<feature type="transmembrane region" description="Helical" evidence="9">
    <location>
        <begin position="130"/>
        <end position="151"/>
    </location>
</feature>
<dbReference type="EMBL" id="CP108264">
    <property type="protein sequence ID" value="WTU75445.1"/>
    <property type="molecule type" value="Genomic_DNA"/>
</dbReference>
<evidence type="ECO:0000259" key="12">
    <source>
        <dbReference type="Pfam" id="PF13796"/>
    </source>
</evidence>
<keyword evidence="5" id="KW-0547">Nucleotide-binding</keyword>